<evidence type="ECO:0000313" key="2">
    <source>
        <dbReference type="Proteomes" id="UP000654075"/>
    </source>
</evidence>
<protein>
    <submittedName>
        <fullName evidence="1">Uncharacterized protein</fullName>
    </submittedName>
</protein>
<feature type="non-terminal residue" evidence="1">
    <location>
        <position position="1"/>
    </location>
</feature>
<dbReference type="Proteomes" id="UP000654075">
    <property type="component" value="Unassembled WGS sequence"/>
</dbReference>
<dbReference type="AlphaFoldDB" id="A0A813GV93"/>
<sequence>MAPEQWLTRRGKRGLGATRSVCAAVVLGRLLQPHFSGRPDVAMITMHGARSPGPSVAPIEMAVVSEDLGIRSGSGWSLGRSGAGKSKASGIAPAGLAAAVAAAAAAAAAFVGGRFPVSGSDVCGRLGKDVQQRGRTARQQAARDVSEDRSNLATLLPSNLYELLHIKHDANEQAVKK</sequence>
<gene>
    <name evidence="1" type="ORF">PGLA1383_LOCUS43971</name>
</gene>
<keyword evidence="2" id="KW-1185">Reference proteome</keyword>
<comment type="caution">
    <text evidence="1">The sequence shown here is derived from an EMBL/GenBank/DDBJ whole genome shotgun (WGS) entry which is preliminary data.</text>
</comment>
<organism evidence="1 2">
    <name type="scientific">Polarella glacialis</name>
    <name type="common">Dinoflagellate</name>
    <dbReference type="NCBI Taxonomy" id="89957"/>
    <lineage>
        <taxon>Eukaryota</taxon>
        <taxon>Sar</taxon>
        <taxon>Alveolata</taxon>
        <taxon>Dinophyceae</taxon>
        <taxon>Suessiales</taxon>
        <taxon>Suessiaceae</taxon>
        <taxon>Polarella</taxon>
    </lineage>
</organism>
<reference evidence="1" key="1">
    <citation type="submission" date="2021-02" db="EMBL/GenBank/DDBJ databases">
        <authorList>
            <person name="Dougan E. K."/>
            <person name="Rhodes N."/>
            <person name="Thang M."/>
            <person name="Chan C."/>
        </authorList>
    </citation>
    <scope>NUCLEOTIDE SEQUENCE</scope>
</reference>
<dbReference type="EMBL" id="CAJNNV010029110">
    <property type="protein sequence ID" value="CAE8627140.1"/>
    <property type="molecule type" value="Genomic_DNA"/>
</dbReference>
<proteinExistence type="predicted"/>
<accession>A0A813GV93</accession>
<name>A0A813GV93_POLGL</name>
<evidence type="ECO:0000313" key="1">
    <source>
        <dbReference type="EMBL" id="CAE8627140.1"/>
    </source>
</evidence>